<reference evidence="1" key="2">
    <citation type="journal article" date="2015" name="Data Brief">
        <title>Shoot transcriptome of the giant reed, Arundo donax.</title>
        <authorList>
            <person name="Barrero R.A."/>
            <person name="Guerrero F.D."/>
            <person name="Moolhuijzen P."/>
            <person name="Goolsby J.A."/>
            <person name="Tidwell J."/>
            <person name="Bellgard S.E."/>
            <person name="Bellgard M.I."/>
        </authorList>
    </citation>
    <scope>NUCLEOTIDE SEQUENCE</scope>
    <source>
        <tissue evidence="1">Shoot tissue taken approximately 20 cm above the soil surface</tissue>
    </source>
</reference>
<dbReference type="AlphaFoldDB" id="A0A0A9DZ94"/>
<name>A0A0A9DZ94_ARUDO</name>
<reference evidence="1" key="1">
    <citation type="submission" date="2014-09" db="EMBL/GenBank/DDBJ databases">
        <authorList>
            <person name="Magalhaes I.L.F."/>
            <person name="Oliveira U."/>
            <person name="Santos F.R."/>
            <person name="Vidigal T.H.D.A."/>
            <person name="Brescovit A.D."/>
            <person name="Santos A.J."/>
        </authorList>
    </citation>
    <scope>NUCLEOTIDE SEQUENCE</scope>
    <source>
        <tissue evidence="1">Shoot tissue taken approximately 20 cm above the soil surface</tissue>
    </source>
</reference>
<organism evidence="1">
    <name type="scientific">Arundo donax</name>
    <name type="common">Giant reed</name>
    <name type="synonym">Donax arundinaceus</name>
    <dbReference type="NCBI Taxonomy" id="35708"/>
    <lineage>
        <taxon>Eukaryota</taxon>
        <taxon>Viridiplantae</taxon>
        <taxon>Streptophyta</taxon>
        <taxon>Embryophyta</taxon>
        <taxon>Tracheophyta</taxon>
        <taxon>Spermatophyta</taxon>
        <taxon>Magnoliopsida</taxon>
        <taxon>Liliopsida</taxon>
        <taxon>Poales</taxon>
        <taxon>Poaceae</taxon>
        <taxon>PACMAD clade</taxon>
        <taxon>Arundinoideae</taxon>
        <taxon>Arundineae</taxon>
        <taxon>Arundo</taxon>
    </lineage>
</organism>
<protein>
    <submittedName>
        <fullName evidence="1">Uncharacterized protein</fullName>
    </submittedName>
</protein>
<accession>A0A0A9DZ94</accession>
<dbReference type="EMBL" id="GBRH01204001">
    <property type="protein sequence ID" value="JAD93894.1"/>
    <property type="molecule type" value="Transcribed_RNA"/>
</dbReference>
<sequence>MYAVGGRRVMTVRESMTEPAAKTMGGTLSVCPATAMAWRRTRYSDGACGIPIIGVSTYLEDDTLGTPRMKNPCWLAVRGRQ</sequence>
<evidence type="ECO:0000313" key="1">
    <source>
        <dbReference type="EMBL" id="JAD93894.1"/>
    </source>
</evidence>
<proteinExistence type="predicted"/>